<comment type="caution">
    <text evidence="7">The sequence shown here is derived from an EMBL/GenBank/DDBJ whole genome shotgun (WGS) entry which is preliminary data.</text>
</comment>
<feature type="chain" id="PRO_5035316980" evidence="5">
    <location>
        <begin position="24"/>
        <end position="467"/>
    </location>
</feature>
<keyword evidence="5" id="KW-0732">Signal</keyword>
<dbReference type="PANTHER" id="PTHR42693">
    <property type="entry name" value="ARYLSULFATASE FAMILY MEMBER"/>
    <property type="match status" value="1"/>
</dbReference>
<dbReference type="PROSITE" id="PS00149">
    <property type="entry name" value="SULFATASE_2"/>
    <property type="match status" value="1"/>
</dbReference>
<dbReference type="PANTHER" id="PTHR42693:SF53">
    <property type="entry name" value="ENDO-4-O-SULFATASE"/>
    <property type="match status" value="1"/>
</dbReference>
<keyword evidence="3 7" id="KW-0378">Hydrolase</keyword>
<reference evidence="7" key="1">
    <citation type="submission" date="2021-01" db="EMBL/GenBank/DDBJ databases">
        <title>Modified the classification status of verrucomicrobia.</title>
        <authorList>
            <person name="Feng X."/>
        </authorList>
    </citation>
    <scope>NUCLEOTIDE SEQUENCE</scope>
    <source>
        <strain evidence="7">_KCTC 22039</strain>
    </source>
</reference>
<dbReference type="EMBL" id="JAENIM010000008">
    <property type="protein sequence ID" value="MBK1789699.1"/>
    <property type="molecule type" value="Genomic_DNA"/>
</dbReference>
<dbReference type="Pfam" id="PF00884">
    <property type="entry name" value="Sulfatase"/>
    <property type="match status" value="1"/>
</dbReference>
<evidence type="ECO:0000313" key="7">
    <source>
        <dbReference type="EMBL" id="MBK1789699.1"/>
    </source>
</evidence>
<dbReference type="GO" id="GO:0004065">
    <property type="term" value="F:arylsulfatase activity"/>
    <property type="evidence" value="ECO:0007669"/>
    <property type="project" value="TreeGrafter"/>
</dbReference>
<protein>
    <submittedName>
        <fullName evidence="7">Sulfatase-like hydrolase/transferase</fullName>
    </submittedName>
</protein>
<dbReference type="InterPro" id="IPR000917">
    <property type="entry name" value="Sulfatase_N"/>
</dbReference>
<dbReference type="RefSeq" id="WP_200309742.1">
    <property type="nucleotide sequence ID" value="NZ_JAENIM010000008.1"/>
</dbReference>
<sequence length="467" mass="52283">MRINTLLCSATAALSIGAAAATAAPQKPNIVVIMADDLGYGDVSYNPQGEGDFETPHIDSIANHGTSFTSGYAMNMVCGPSRAGFVTGRYQQRFGYHDNTGPRVREHGIKQGLPLELSTIGNYLSDAGYVTGLVGKWHDGDEQEFWPYNRGFQEFYGFNNGAANYFVGATNQQQKDPWQGVYREDAKRVPNFDEYMTDAFGIESVKFVERNKDKPFFLFLAYNAPHGPMQATKEDLAKFSHIENEMRRTNIAMVHNMDKNIGLLLEKLEEEKLMDNTIIFFTSDNGGCGFPQSSNKPLRGVKGGTLEGGIRVPYLVRWDGVVPAGKTLDEPANGIDITATMLQLAIGETKDEWKLDGVDLMPLLTGKVPQLEKRYLYWDNVTNSAIRDREWKYVTTNDKSVKGKRVTGLFRISEDISESNDLSKQYPEVAERMKKALKQWQSENEKPRFGWGAHIGPKVGYRGKHKN</sequence>
<keyword evidence="2" id="KW-0479">Metal-binding</keyword>
<keyword evidence="4" id="KW-0106">Calcium</keyword>
<dbReference type="SUPFAM" id="SSF53649">
    <property type="entry name" value="Alkaline phosphatase-like"/>
    <property type="match status" value="1"/>
</dbReference>
<name>A0A8J7MA21_9BACT</name>
<gene>
    <name evidence="7" type="ORF">JIN82_00875</name>
</gene>
<feature type="domain" description="Sulfatase N-terminal" evidence="6">
    <location>
        <begin position="28"/>
        <end position="345"/>
    </location>
</feature>
<feature type="signal peptide" evidence="5">
    <location>
        <begin position="1"/>
        <end position="23"/>
    </location>
</feature>
<dbReference type="InterPro" id="IPR017850">
    <property type="entry name" value="Alkaline_phosphatase_core_sf"/>
</dbReference>
<dbReference type="Gene3D" id="3.40.720.10">
    <property type="entry name" value="Alkaline Phosphatase, subunit A"/>
    <property type="match status" value="1"/>
</dbReference>
<evidence type="ECO:0000259" key="6">
    <source>
        <dbReference type="Pfam" id="PF00884"/>
    </source>
</evidence>
<comment type="similarity">
    <text evidence="1">Belongs to the sulfatase family.</text>
</comment>
<proteinExistence type="inferred from homology"/>
<evidence type="ECO:0000256" key="4">
    <source>
        <dbReference type="ARBA" id="ARBA00022837"/>
    </source>
</evidence>
<dbReference type="Proteomes" id="UP000624703">
    <property type="component" value="Unassembled WGS sequence"/>
</dbReference>
<evidence type="ECO:0000256" key="1">
    <source>
        <dbReference type="ARBA" id="ARBA00008779"/>
    </source>
</evidence>
<dbReference type="AlphaFoldDB" id="A0A8J7MA21"/>
<evidence type="ECO:0000256" key="3">
    <source>
        <dbReference type="ARBA" id="ARBA00022801"/>
    </source>
</evidence>
<organism evidence="7 8">
    <name type="scientific">Persicirhabdus sediminis</name>
    <dbReference type="NCBI Taxonomy" id="454144"/>
    <lineage>
        <taxon>Bacteria</taxon>
        <taxon>Pseudomonadati</taxon>
        <taxon>Verrucomicrobiota</taxon>
        <taxon>Verrucomicrobiia</taxon>
        <taxon>Verrucomicrobiales</taxon>
        <taxon>Verrucomicrobiaceae</taxon>
        <taxon>Persicirhabdus</taxon>
    </lineage>
</organism>
<evidence type="ECO:0000256" key="2">
    <source>
        <dbReference type="ARBA" id="ARBA00022723"/>
    </source>
</evidence>
<dbReference type="Gene3D" id="3.30.1120.10">
    <property type="match status" value="1"/>
</dbReference>
<evidence type="ECO:0000313" key="8">
    <source>
        <dbReference type="Proteomes" id="UP000624703"/>
    </source>
</evidence>
<dbReference type="InterPro" id="IPR024607">
    <property type="entry name" value="Sulfatase_CS"/>
</dbReference>
<keyword evidence="8" id="KW-1185">Reference proteome</keyword>
<dbReference type="InterPro" id="IPR050738">
    <property type="entry name" value="Sulfatase"/>
</dbReference>
<evidence type="ECO:0000256" key="5">
    <source>
        <dbReference type="SAM" id="SignalP"/>
    </source>
</evidence>
<accession>A0A8J7MA21</accession>
<dbReference type="GO" id="GO:0046872">
    <property type="term" value="F:metal ion binding"/>
    <property type="evidence" value="ECO:0007669"/>
    <property type="project" value="UniProtKB-KW"/>
</dbReference>